<comment type="caution">
    <text evidence="1">The sequence shown here is derived from an EMBL/GenBank/DDBJ whole genome shotgun (WGS) entry which is preliminary data.</text>
</comment>
<reference evidence="1 2" key="1">
    <citation type="journal article" date="2016" name="Nat. Commun.">
        <title>Thousands of microbial genomes shed light on interconnected biogeochemical processes in an aquifer system.</title>
        <authorList>
            <person name="Anantharaman K."/>
            <person name="Brown C.T."/>
            <person name="Hug L.A."/>
            <person name="Sharon I."/>
            <person name="Castelle C.J."/>
            <person name="Probst A.J."/>
            <person name="Thomas B.C."/>
            <person name="Singh A."/>
            <person name="Wilkins M.J."/>
            <person name="Karaoz U."/>
            <person name="Brodie E.L."/>
            <person name="Williams K.H."/>
            <person name="Hubbard S.S."/>
            <person name="Banfield J.F."/>
        </authorList>
    </citation>
    <scope>NUCLEOTIDE SEQUENCE [LARGE SCALE GENOMIC DNA]</scope>
</reference>
<protein>
    <submittedName>
        <fullName evidence="1">Uncharacterized protein</fullName>
    </submittedName>
</protein>
<gene>
    <name evidence="1" type="ORF">A2519_00505</name>
</gene>
<name>A0A1F7F093_UNCRA</name>
<dbReference type="EMBL" id="MFYX01000157">
    <property type="protein sequence ID" value="OGJ99966.1"/>
    <property type="molecule type" value="Genomic_DNA"/>
</dbReference>
<proteinExistence type="predicted"/>
<dbReference type="Proteomes" id="UP000179243">
    <property type="component" value="Unassembled WGS sequence"/>
</dbReference>
<organism evidence="1 2">
    <name type="scientific">Candidatus Raymondbacteria bacterium RIFOXYD12_FULL_49_13</name>
    <dbReference type="NCBI Taxonomy" id="1817890"/>
    <lineage>
        <taxon>Bacteria</taxon>
        <taxon>Raymondiibacteriota</taxon>
    </lineage>
</organism>
<sequence length="143" mass="16229">MGTKTEALPEQEGALDTKRIRFAKDRKPKMREGHILILFATGSQKLITYLSAMSNVQHDPDNEQYPWFVNTKDWAPEYSKRWWTFDNILGTLAAEHLASNPANKLSATKPMDAASFATSIYGKSNLELNTDFAYSLINKMKAR</sequence>
<evidence type="ECO:0000313" key="1">
    <source>
        <dbReference type="EMBL" id="OGJ99966.1"/>
    </source>
</evidence>
<dbReference type="AlphaFoldDB" id="A0A1F7F093"/>
<evidence type="ECO:0000313" key="2">
    <source>
        <dbReference type="Proteomes" id="UP000179243"/>
    </source>
</evidence>
<accession>A0A1F7F093</accession>